<organism evidence="2 3">
    <name type="scientific">Actinomadura adrarensis</name>
    <dbReference type="NCBI Taxonomy" id="1819600"/>
    <lineage>
        <taxon>Bacteria</taxon>
        <taxon>Bacillati</taxon>
        <taxon>Actinomycetota</taxon>
        <taxon>Actinomycetes</taxon>
        <taxon>Streptosporangiales</taxon>
        <taxon>Thermomonosporaceae</taxon>
        <taxon>Actinomadura</taxon>
    </lineage>
</organism>
<proteinExistence type="predicted"/>
<evidence type="ECO:0000313" key="3">
    <source>
        <dbReference type="Proteomes" id="UP001597083"/>
    </source>
</evidence>
<gene>
    <name evidence="2" type="ORF">ACFQ07_09760</name>
</gene>
<protein>
    <submittedName>
        <fullName evidence="2">DUF2399 domain-containing protein</fullName>
    </submittedName>
</protein>
<reference evidence="3" key="1">
    <citation type="journal article" date="2019" name="Int. J. Syst. Evol. Microbiol.">
        <title>The Global Catalogue of Microorganisms (GCM) 10K type strain sequencing project: providing services to taxonomists for standard genome sequencing and annotation.</title>
        <authorList>
            <consortium name="The Broad Institute Genomics Platform"/>
            <consortium name="The Broad Institute Genome Sequencing Center for Infectious Disease"/>
            <person name="Wu L."/>
            <person name="Ma J."/>
        </authorList>
    </citation>
    <scope>NUCLEOTIDE SEQUENCE [LARGE SCALE GENOMIC DNA]</scope>
    <source>
        <strain evidence="3">JCM 31696</strain>
    </source>
</reference>
<sequence length="95" mass="10131">DLLAAGGAEFAYHGDFDWGGVAIASAVRERVGCAGWRPWRYDADAYLNAVKTGAPLTGSPVPTPWDPSLGTAMTERGVRAEEELVLNELLDDLAL</sequence>
<dbReference type="InterPro" id="IPR024465">
    <property type="entry name" value="DUF2399"/>
</dbReference>
<keyword evidence="3" id="KW-1185">Reference proteome</keyword>
<evidence type="ECO:0000259" key="1">
    <source>
        <dbReference type="Pfam" id="PF09664"/>
    </source>
</evidence>
<feature type="non-terminal residue" evidence="2">
    <location>
        <position position="1"/>
    </location>
</feature>
<name>A0ABW3CDE7_9ACTN</name>
<comment type="caution">
    <text evidence="2">The sequence shown here is derived from an EMBL/GenBank/DDBJ whole genome shotgun (WGS) entry which is preliminary data.</text>
</comment>
<feature type="domain" description="DUF2399" evidence="1">
    <location>
        <begin position="1"/>
        <end position="93"/>
    </location>
</feature>
<evidence type="ECO:0000313" key="2">
    <source>
        <dbReference type="EMBL" id="MFD0852509.1"/>
    </source>
</evidence>
<dbReference type="EMBL" id="JBHTIR010001406">
    <property type="protein sequence ID" value="MFD0852509.1"/>
    <property type="molecule type" value="Genomic_DNA"/>
</dbReference>
<accession>A0ABW3CDE7</accession>
<dbReference type="Pfam" id="PF09664">
    <property type="entry name" value="DUF2399"/>
    <property type="match status" value="1"/>
</dbReference>
<dbReference type="Proteomes" id="UP001597083">
    <property type="component" value="Unassembled WGS sequence"/>
</dbReference>